<comment type="caution">
    <text evidence="4">The sequence shown here is derived from an EMBL/GenBank/DDBJ whole genome shotgun (WGS) entry which is preliminary data.</text>
</comment>
<keyword evidence="2" id="KW-0238">DNA-binding</keyword>
<dbReference type="EMBL" id="AUSU01000129">
    <property type="protein sequence ID" value="EPS74261.1"/>
    <property type="molecule type" value="Genomic_DNA"/>
</dbReference>
<dbReference type="OrthoDB" id="10060243at2759"/>
<accession>S8D9Q0</accession>
<dbReference type="PANTHER" id="PTHR33217:SF9">
    <property type="entry name" value="MUTATOR FAMILY TRANSPOSASE"/>
    <property type="match status" value="1"/>
</dbReference>
<proteinExistence type="predicted"/>
<keyword evidence="5" id="KW-1185">Reference proteome</keyword>
<feature type="non-terminal residue" evidence="4">
    <location>
        <position position="410"/>
    </location>
</feature>
<evidence type="ECO:0000313" key="4">
    <source>
        <dbReference type="EMBL" id="EPS74261.1"/>
    </source>
</evidence>
<dbReference type="AlphaFoldDB" id="S8D9Q0"/>
<gene>
    <name evidence="4" type="ORF">M569_00494</name>
</gene>
<keyword evidence="1" id="KW-0815">Transposition</keyword>
<dbReference type="Pfam" id="PF00872">
    <property type="entry name" value="Transposase_mut"/>
    <property type="match status" value="1"/>
</dbReference>
<evidence type="ECO:0000256" key="2">
    <source>
        <dbReference type="ARBA" id="ARBA00023125"/>
    </source>
</evidence>
<reference evidence="4 5" key="1">
    <citation type="journal article" date="2013" name="BMC Genomics">
        <title>The miniature genome of a carnivorous plant Genlisea aurea contains a low number of genes and short non-coding sequences.</title>
        <authorList>
            <person name="Leushkin E.V."/>
            <person name="Sutormin R.A."/>
            <person name="Nabieva E.R."/>
            <person name="Penin A.A."/>
            <person name="Kondrashov A.S."/>
            <person name="Logacheva M.D."/>
        </authorList>
    </citation>
    <scope>NUCLEOTIDE SEQUENCE [LARGE SCALE GENOMIC DNA]</scope>
</reference>
<dbReference type="GO" id="GO:0004803">
    <property type="term" value="F:transposase activity"/>
    <property type="evidence" value="ECO:0007669"/>
    <property type="project" value="InterPro"/>
</dbReference>
<organism evidence="4 5">
    <name type="scientific">Genlisea aurea</name>
    <dbReference type="NCBI Taxonomy" id="192259"/>
    <lineage>
        <taxon>Eukaryota</taxon>
        <taxon>Viridiplantae</taxon>
        <taxon>Streptophyta</taxon>
        <taxon>Embryophyta</taxon>
        <taxon>Tracheophyta</taxon>
        <taxon>Spermatophyta</taxon>
        <taxon>Magnoliopsida</taxon>
        <taxon>eudicotyledons</taxon>
        <taxon>Gunneridae</taxon>
        <taxon>Pentapetalae</taxon>
        <taxon>asterids</taxon>
        <taxon>lamiids</taxon>
        <taxon>Lamiales</taxon>
        <taxon>Lentibulariaceae</taxon>
        <taxon>Genlisea</taxon>
    </lineage>
</organism>
<sequence>MSNNKVIEIKNPELKSNDLLTDLIRGSAKKMLACAIEQELQDFLIKNSDLLANNNKPRIVRNGYLPERKITTGIGSIDVKLPRVRDRGDNKDKINFASNIVPKHLRRSASIEELLPLLYLKGISTNDFQQVLEPLLGGKAKNISAGVISKLKSNWEQDYKKWNDRDLSNKEYVYWWVDGIYLQARMEEEKNCVLVIVGVTPDGVKELVGLEIGFRESKASWLLLINQLKENGLKIAPKLATGDGSMGFWGAINEAFPETKHQRCWVHKTANVLEKLPKNLQKQAKRMLQEIWMSDTKKNALKAYKKFIDFFKTKYPKATECLEKDKEKLLTFYDFPAENWQHIRTSNPIESTFATVRHRTYKAKGCFSQTTILTMVFKLCLDAEKRWKKLYGFNRLAEVISGVKFIDGVK</sequence>
<dbReference type="GO" id="GO:0006313">
    <property type="term" value="P:DNA transposition"/>
    <property type="evidence" value="ECO:0007669"/>
    <property type="project" value="InterPro"/>
</dbReference>
<keyword evidence="3" id="KW-0233">DNA recombination</keyword>
<protein>
    <submittedName>
        <fullName evidence="4">Transposase</fullName>
    </submittedName>
</protein>
<dbReference type="PROSITE" id="PS01007">
    <property type="entry name" value="TRANSPOSASE_MUTATOR"/>
    <property type="match status" value="1"/>
</dbReference>
<dbReference type="Proteomes" id="UP000015453">
    <property type="component" value="Unassembled WGS sequence"/>
</dbReference>
<evidence type="ECO:0000313" key="5">
    <source>
        <dbReference type="Proteomes" id="UP000015453"/>
    </source>
</evidence>
<evidence type="ECO:0000256" key="1">
    <source>
        <dbReference type="ARBA" id="ARBA00022578"/>
    </source>
</evidence>
<dbReference type="InterPro" id="IPR001207">
    <property type="entry name" value="Transposase_mutator"/>
</dbReference>
<dbReference type="PANTHER" id="PTHR33217">
    <property type="entry name" value="TRANSPOSASE FOR INSERTION SEQUENCE ELEMENT IS1081"/>
    <property type="match status" value="1"/>
</dbReference>
<name>S8D9Q0_9LAMI</name>
<dbReference type="NCBIfam" id="NF033543">
    <property type="entry name" value="transpos_IS256"/>
    <property type="match status" value="1"/>
</dbReference>
<evidence type="ECO:0000256" key="3">
    <source>
        <dbReference type="ARBA" id="ARBA00023172"/>
    </source>
</evidence>
<dbReference type="GO" id="GO:0003677">
    <property type="term" value="F:DNA binding"/>
    <property type="evidence" value="ECO:0007669"/>
    <property type="project" value="UniProtKB-KW"/>
</dbReference>